<reference evidence="1" key="2">
    <citation type="submission" date="2020-09" db="EMBL/GenBank/DDBJ databases">
        <authorList>
            <person name="Sun Q."/>
            <person name="Ohkuma M."/>
        </authorList>
    </citation>
    <scope>NUCLEOTIDE SEQUENCE</scope>
    <source>
        <strain evidence="1">JCM 19596</strain>
    </source>
</reference>
<sequence length="97" mass="10772">MTENHNYNTPAKGTLDWDVPLNTNFESLDTDVEIRDTEANRDDYAPKEGAKYLSTDTGSVYLGDGDAWNELGTLRRVFVSESEPADPVAGDLWIDTS</sequence>
<dbReference type="EMBL" id="BMPG01000001">
    <property type="protein sequence ID" value="GGL55831.1"/>
    <property type="molecule type" value="Genomic_DNA"/>
</dbReference>
<organism evidence="1 2">
    <name type="scientific">Halocalculus aciditolerans</name>
    <dbReference type="NCBI Taxonomy" id="1383812"/>
    <lineage>
        <taxon>Archaea</taxon>
        <taxon>Methanobacteriati</taxon>
        <taxon>Methanobacteriota</taxon>
        <taxon>Stenosarchaea group</taxon>
        <taxon>Halobacteria</taxon>
        <taxon>Halobacteriales</taxon>
        <taxon>Halobacteriaceae</taxon>
        <taxon>Halocalculus</taxon>
    </lineage>
</organism>
<evidence type="ECO:0000313" key="2">
    <source>
        <dbReference type="Proteomes" id="UP000607197"/>
    </source>
</evidence>
<dbReference type="Proteomes" id="UP000607197">
    <property type="component" value="Unassembled WGS sequence"/>
</dbReference>
<evidence type="ECO:0008006" key="3">
    <source>
        <dbReference type="Google" id="ProtNLM"/>
    </source>
</evidence>
<comment type="caution">
    <text evidence="1">The sequence shown here is derived from an EMBL/GenBank/DDBJ whole genome shotgun (WGS) entry which is preliminary data.</text>
</comment>
<proteinExistence type="predicted"/>
<evidence type="ECO:0000313" key="1">
    <source>
        <dbReference type="EMBL" id="GGL55831.1"/>
    </source>
</evidence>
<accession>A0A830F578</accession>
<dbReference type="OrthoDB" id="343158at2157"/>
<gene>
    <name evidence="1" type="ORF">GCM10009039_12520</name>
</gene>
<name>A0A830F578_9EURY</name>
<protein>
    <recommendedName>
        <fullName evidence="3">Major tropism determinant N-terminal domain-containing protein</fullName>
    </recommendedName>
</protein>
<dbReference type="RefSeq" id="WP_188976936.1">
    <property type="nucleotide sequence ID" value="NZ_BMPG01000001.1"/>
</dbReference>
<dbReference type="AlphaFoldDB" id="A0A830F578"/>
<reference evidence="1" key="1">
    <citation type="journal article" date="2014" name="Int. J. Syst. Evol. Microbiol.">
        <title>Complete genome sequence of Corynebacterium casei LMG S-19264T (=DSM 44701T), isolated from a smear-ripened cheese.</title>
        <authorList>
            <consortium name="US DOE Joint Genome Institute (JGI-PGF)"/>
            <person name="Walter F."/>
            <person name="Albersmeier A."/>
            <person name="Kalinowski J."/>
            <person name="Ruckert C."/>
        </authorList>
    </citation>
    <scope>NUCLEOTIDE SEQUENCE</scope>
    <source>
        <strain evidence="1">JCM 19596</strain>
    </source>
</reference>
<keyword evidence="2" id="KW-1185">Reference proteome</keyword>